<organism evidence="1 2">
    <name type="scientific">Archaeoglobus fulgidus DSM 8774</name>
    <dbReference type="NCBI Taxonomy" id="1344584"/>
    <lineage>
        <taxon>Archaea</taxon>
        <taxon>Methanobacteriati</taxon>
        <taxon>Methanobacteriota</taxon>
        <taxon>Archaeoglobi</taxon>
        <taxon>Archaeoglobales</taxon>
        <taxon>Archaeoglobaceae</taxon>
        <taxon>Archaeoglobus</taxon>
    </lineage>
</organism>
<dbReference type="GeneID" id="24795424"/>
<dbReference type="Pfam" id="PF17278">
    <property type="entry name" value="DUF5343"/>
    <property type="match status" value="1"/>
</dbReference>
<evidence type="ECO:0000313" key="1">
    <source>
        <dbReference type="EMBL" id="AIG98681.1"/>
    </source>
</evidence>
<reference evidence="1 2" key="1">
    <citation type="submission" date="2013-07" db="EMBL/GenBank/DDBJ databases">
        <title>Genome of Archaeoglobus fulgidus.</title>
        <authorList>
            <person name="Fiebig A."/>
            <person name="Birkeland N.-K."/>
        </authorList>
    </citation>
    <scope>NUCLEOTIDE SEQUENCE [LARGE SCALE GENOMIC DNA]</scope>
    <source>
        <strain evidence="1 2">DSM 8774</strain>
    </source>
</reference>
<dbReference type="InterPro" id="IPR035235">
    <property type="entry name" value="DUF5343"/>
</dbReference>
<dbReference type="KEGG" id="afg:AFULGI_00019300"/>
<proteinExistence type="predicted"/>
<dbReference type="HOGENOM" id="CLU_104183_0_0_2"/>
<name>A0A075WFB4_ARCFL</name>
<protein>
    <recommendedName>
        <fullName evidence="3">DUF5343 domain-containing protein</fullName>
    </recommendedName>
</protein>
<dbReference type="AlphaFoldDB" id="A0A075WFB4"/>
<sequence length="169" mass="19150">MAEFPYTTVPGKIKPFFQKIQEAGLPSKVTQKWINSIGFTSSNDPSIIPLLKKLGFIDRSGVPTELWARYRDKDLAPKVMAEGKAENTIEKMIQTFKALCELADFESNSEEYPHNEVVPSREGLTTLMEKQTPKGLTINVNIQLQLPATTDEEVYDKLFRSLKRNLLSE</sequence>
<evidence type="ECO:0008006" key="3">
    <source>
        <dbReference type="Google" id="ProtNLM"/>
    </source>
</evidence>
<evidence type="ECO:0000313" key="2">
    <source>
        <dbReference type="Proteomes" id="UP000028501"/>
    </source>
</evidence>
<dbReference type="EMBL" id="CP006577">
    <property type="protein sequence ID" value="AIG98681.1"/>
    <property type="molecule type" value="Genomic_DNA"/>
</dbReference>
<gene>
    <name evidence="1" type="ORF">AFULGI_00019300</name>
</gene>
<accession>A0A075WFB4</accession>
<dbReference type="Proteomes" id="UP000028501">
    <property type="component" value="Chromosome"/>
</dbReference>
<dbReference type="RefSeq" id="WP_156029574.1">
    <property type="nucleotide sequence ID" value="NZ_CP006577.1"/>
</dbReference>